<evidence type="ECO:0000313" key="3">
    <source>
        <dbReference type="Proteomes" id="UP001280121"/>
    </source>
</evidence>
<dbReference type="AlphaFoldDB" id="A0AAD9XPP6"/>
<dbReference type="PANTHER" id="PTHR31973">
    <property type="entry name" value="POLYPROTEIN, PUTATIVE-RELATED"/>
    <property type="match status" value="1"/>
</dbReference>
<sequence>MEADKLNYEDDSKKDNDKDYEAGREEEDTQFNEVPIIDEEDVEEPVELDEGITQECMDCFEGYQSKSEDEYFTNSELEQDQIRIAKLVKEGIEFTRVKNDKVRQTYKCAANGYGWRAHASCMIDGVTFMLKTLSDQHDCHRVYNNKEAKVKWIASKFEKLVKSNPIIDVKVIGDLLRESFKVSVDIHRLYRAKNRALKELSNDHAQCFGYLMRYAYMLNQSNPGVAIHICTQDPQPKFQMMFLSFEPQRMGFLEGCRPFIGVDDCHLKGPFGRVMLLVVSLDANNGLFPLVVCICEKETQDSWD</sequence>
<feature type="compositionally biased region" description="Acidic residues" evidence="1">
    <location>
        <begin position="24"/>
        <end position="42"/>
    </location>
</feature>
<dbReference type="EMBL" id="JANJYI010000001">
    <property type="protein sequence ID" value="KAK2663285.1"/>
    <property type="molecule type" value="Genomic_DNA"/>
</dbReference>
<keyword evidence="3" id="KW-1185">Reference proteome</keyword>
<dbReference type="Proteomes" id="UP001280121">
    <property type="component" value="Unassembled WGS sequence"/>
</dbReference>
<feature type="region of interest" description="Disordered" evidence="1">
    <location>
        <begin position="1"/>
        <end position="42"/>
    </location>
</feature>
<organism evidence="2 3">
    <name type="scientific">Dipteronia dyeriana</name>
    <dbReference type="NCBI Taxonomy" id="168575"/>
    <lineage>
        <taxon>Eukaryota</taxon>
        <taxon>Viridiplantae</taxon>
        <taxon>Streptophyta</taxon>
        <taxon>Embryophyta</taxon>
        <taxon>Tracheophyta</taxon>
        <taxon>Spermatophyta</taxon>
        <taxon>Magnoliopsida</taxon>
        <taxon>eudicotyledons</taxon>
        <taxon>Gunneridae</taxon>
        <taxon>Pentapetalae</taxon>
        <taxon>rosids</taxon>
        <taxon>malvids</taxon>
        <taxon>Sapindales</taxon>
        <taxon>Sapindaceae</taxon>
        <taxon>Hippocastanoideae</taxon>
        <taxon>Acereae</taxon>
        <taxon>Dipteronia</taxon>
    </lineage>
</organism>
<feature type="compositionally biased region" description="Basic and acidic residues" evidence="1">
    <location>
        <begin position="1"/>
        <end position="23"/>
    </location>
</feature>
<name>A0AAD9XPP6_9ROSI</name>
<evidence type="ECO:0000313" key="2">
    <source>
        <dbReference type="EMBL" id="KAK2663285.1"/>
    </source>
</evidence>
<proteinExistence type="predicted"/>
<protein>
    <recommendedName>
        <fullName evidence="4">MULE transposase domain-containing protein</fullName>
    </recommendedName>
</protein>
<dbReference type="PANTHER" id="PTHR31973:SF187">
    <property type="entry name" value="MUTATOR TRANSPOSASE MUDRA PROTEIN"/>
    <property type="match status" value="1"/>
</dbReference>
<accession>A0AAD9XPP6</accession>
<evidence type="ECO:0008006" key="4">
    <source>
        <dbReference type="Google" id="ProtNLM"/>
    </source>
</evidence>
<gene>
    <name evidence="2" type="ORF">Ddye_001859</name>
</gene>
<reference evidence="2" key="1">
    <citation type="journal article" date="2023" name="Plant J.">
        <title>Genome sequences and population genomics provide insights into the demographic history, inbreeding, and mutation load of two 'living fossil' tree species of Dipteronia.</title>
        <authorList>
            <person name="Feng Y."/>
            <person name="Comes H.P."/>
            <person name="Chen J."/>
            <person name="Zhu S."/>
            <person name="Lu R."/>
            <person name="Zhang X."/>
            <person name="Li P."/>
            <person name="Qiu J."/>
            <person name="Olsen K.M."/>
            <person name="Qiu Y."/>
        </authorList>
    </citation>
    <scope>NUCLEOTIDE SEQUENCE</scope>
    <source>
        <strain evidence="2">KIB01</strain>
    </source>
</reference>
<evidence type="ECO:0000256" key="1">
    <source>
        <dbReference type="SAM" id="MobiDB-lite"/>
    </source>
</evidence>
<comment type="caution">
    <text evidence="2">The sequence shown here is derived from an EMBL/GenBank/DDBJ whole genome shotgun (WGS) entry which is preliminary data.</text>
</comment>